<name>A0A8D5FF16_9BACT</name>
<protein>
    <submittedName>
        <fullName evidence="1">Uncharacterized protein</fullName>
    </submittedName>
</protein>
<gene>
    <name evidence="1" type="ORF">DGMP_08110</name>
</gene>
<organism evidence="1 2">
    <name type="scientific">Desulfomarina profundi</name>
    <dbReference type="NCBI Taxonomy" id="2772557"/>
    <lineage>
        <taxon>Bacteria</taxon>
        <taxon>Pseudomonadati</taxon>
        <taxon>Thermodesulfobacteriota</taxon>
        <taxon>Desulfobulbia</taxon>
        <taxon>Desulfobulbales</taxon>
        <taxon>Desulfobulbaceae</taxon>
        <taxon>Desulfomarina</taxon>
    </lineage>
</organism>
<evidence type="ECO:0000313" key="1">
    <source>
        <dbReference type="EMBL" id="BCL60118.1"/>
    </source>
</evidence>
<sequence length="376" mass="43204">MEDCLAAICGLCGRVGNNMNKVNLLIKEFKLNYAGEVALFTHDGQEGQLWGKTDPRDRIELWKPTGRRYDLVIGVVPGGHGKFDRAVEAVMESCHYYLHIGVPPSGDYAGRIVLRHRLAFGEDMIDITVYMGDLTGELIRIDDYPTGVRPLVADRDKIHEILLKFEQLETDYRLGIVPAILDEDMKLFLSGLRYMRPVLHGYDHGYPHFSKYLVERGDPYNQRGTVGGFDEFEHDNSSVIFEKLQKGKKLLEEITGLQVNEYIPPCNRAGFRTGRILEELGLRRYFSEKRIPRCRLERIGSDFYGRTSDFPMGGQARVITLHVTWEYDLIRKGDSSSLVNFLYYLRRCRKRRRDLAERVFADLVRVIEAGLVPECC</sequence>
<reference evidence="1" key="1">
    <citation type="submission" date="2020-09" db="EMBL/GenBank/DDBJ databases">
        <title>Desulfogranum mesoprofundum gen. nov., sp. nov., a novel mesophilic, sulfate-reducing chemolithoautotroph isolated from a deep-sea hydrothermal vent chimney in the Suiyo Seamount.</title>
        <authorList>
            <person name="Hashimoto Y."/>
            <person name="Nakagawa S."/>
        </authorList>
    </citation>
    <scope>NUCLEOTIDE SEQUENCE</scope>
    <source>
        <strain evidence="1">KT2</strain>
    </source>
</reference>
<dbReference type="Proteomes" id="UP000826725">
    <property type="component" value="Chromosome"/>
</dbReference>
<keyword evidence="2" id="KW-1185">Reference proteome</keyword>
<evidence type="ECO:0000313" key="2">
    <source>
        <dbReference type="Proteomes" id="UP000826725"/>
    </source>
</evidence>
<accession>A0A8D5FF16</accession>
<dbReference type="EMBL" id="AP024086">
    <property type="protein sequence ID" value="BCL60118.1"/>
    <property type="molecule type" value="Genomic_DNA"/>
</dbReference>
<dbReference type="KEGG" id="dbk:DGMP_08110"/>
<proteinExistence type="predicted"/>
<dbReference type="AlphaFoldDB" id="A0A8D5FF16"/>